<dbReference type="PANTHER" id="PTHR13370">
    <property type="entry name" value="RNA METHYLASE-RELATED"/>
    <property type="match status" value="1"/>
</dbReference>
<evidence type="ECO:0000313" key="6">
    <source>
        <dbReference type="EMBL" id="KKR24024.1"/>
    </source>
</evidence>
<dbReference type="SUPFAM" id="SSF53335">
    <property type="entry name" value="S-adenosyl-L-methionine-dependent methyltransferases"/>
    <property type="match status" value="1"/>
</dbReference>
<gene>
    <name evidence="6" type="ORF">UT53_C0001G0013</name>
</gene>
<feature type="domain" description="DNA methylase N-4/N-6" evidence="5">
    <location>
        <begin position="81"/>
        <end position="414"/>
    </location>
</feature>
<reference evidence="6 7" key="1">
    <citation type="journal article" date="2015" name="Nature">
        <title>rRNA introns, odd ribosomes, and small enigmatic genomes across a large radiation of phyla.</title>
        <authorList>
            <person name="Brown C.T."/>
            <person name="Hug L.A."/>
            <person name="Thomas B.C."/>
            <person name="Sharon I."/>
            <person name="Castelle C.J."/>
            <person name="Singh A."/>
            <person name="Wilkins M.J."/>
            <person name="Williams K.H."/>
            <person name="Banfield J.F."/>
        </authorList>
    </citation>
    <scope>NUCLEOTIDE SEQUENCE [LARGE SCALE GENOMIC DNA]</scope>
</reference>
<dbReference type="EMBL" id="LBXD01000001">
    <property type="protein sequence ID" value="KKR24024.1"/>
    <property type="molecule type" value="Genomic_DNA"/>
</dbReference>
<keyword evidence="4" id="KW-0949">S-adenosyl-L-methionine</keyword>
<proteinExistence type="inferred from homology"/>
<name>A0A0G0P702_9BACT</name>
<dbReference type="InterPro" id="IPR002295">
    <property type="entry name" value="N4/N6-MTase_EcoPI_Mod-like"/>
</dbReference>
<dbReference type="AlphaFoldDB" id="A0A0G0P702"/>
<evidence type="ECO:0000313" key="7">
    <source>
        <dbReference type="Proteomes" id="UP000034764"/>
    </source>
</evidence>
<dbReference type="PATRIC" id="fig|1619031.3.peg.14"/>
<keyword evidence="3" id="KW-0808">Transferase</keyword>
<evidence type="ECO:0000259" key="5">
    <source>
        <dbReference type="Pfam" id="PF01555"/>
    </source>
</evidence>
<sequence>MKKLQLQSAAQAAPKGFGIEKAKGRPMLQWAGKKPLESVEYYPAQEKEVYGDKNSTDFNKLFWGDNLQVLAHLLKTYRGEIDLIYIDPPFGTGVEYFKKVKIRGKIISGSYNLFEEKQYENVFEIDYFLQFMYDRLLLMKELLADEGKIFIRFDYHFAHYIKVLTDEVFGKNSFVNEVIVKRSRNDAGSTNKLETSTEVIFIYLKTNKASLNKIQVKRSLANVQWTDFQMGGDRNPPQRTFLGLEIYPPKGQHFSLVQEKADKIMRENYLRLKCRNCGAIHYYATSEQDLNKRMKNGKNRFKFYDITNDVVVFGVDKINKCLNCSKEDFKVEYLGSEDVTVGNNWTDIPSYAFTTGYPTENSEPLLERVIKIGSNEGDIVADFFAGSGTTPAVAQQLGRRWIACDINLGSVQTTTKRISHIIDEQKRQPKLLNDFKGLYGFKVCNVNDYSVFKNELEAKEIVMEMYGVEPIKRTYFDGVLDKNFVKVMPLNRVLNKMDIRTLLKNTNDKLDAFTVKTKSKSSEPVYEEGVLVICSGMELDVSDFLRKENKTGVKVEVRDILTDKKNLVFKERPEAKIKVSVKDKKLSVELKDFYSPILMRKLEIENEKVFRPEDKVKVSDFKQIIDSVAIDYDYDEKLFNAEEIDIPSDETVIKSKYSWDYPKAGQYTVAVKVVDVLGEEYFETFSVKT</sequence>
<dbReference type="Gene3D" id="3.40.50.150">
    <property type="entry name" value="Vaccinia Virus protein VP39"/>
    <property type="match status" value="1"/>
</dbReference>
<dbReference type="PANTHER" id="PTHR13370:SF24">
    <property type="entry name" value="TYPE III RESTRICTION-MODIFICATION ENZYME STYLTI MOD SUBUNIT"/>
    <property type="match status" value="1"/>
</dbReference>
<dbReference type="InterPro" id="IPR029063">
    <property type="entry name" value="SAM-dependent_MTases_sf"/>
</dbReference>
<dbReference type="InterPro" id="IPR002052">
    <property type="entry name" value="DNA_methylase_N6_adenine_CS"/>
</dbReference>
<protein>
    <submittedName>
        <fullName evidence="6">Methylase N-4/N-6 domain protein</fullName>
    </submittedName>
</protein>
<dbReference type="GO" id="GO:0003677">
    <property type="term" value="F:DNA binding"/>
    <property type="evidence" value="ECO:0007669"/>
    <property type="project" value="InterPro"/>
</dbReference>
<dbReference type="Pfam" id="PF01555">
    <property type="entry name" value="N6_N4_Mtase"/>
    <property type="match status" value="1"/>
</dbReference>
<dbReference type="Proteomes" id="UP000034764">
    <property type="component" value="Unassembled WGS sequence"/>
</dbReference>
<dbReference type="PRINTS" id="PR00506">
    <property type="entry name" value="D21N6MTFRASE"/>
</dbReference>
<keyword evidence="2 6" id="KW-0489">Methyltransferase</keyword>
<evidence type="ECO:0000256" key="2">
    <source>
        <dbReference type="ARBA" id="ARBA00022603"/>
    </source>
</evidence>
<dbReference type="GO" id="GO:0008170">
    <property type="term" value="F:N-methyltransferase activity"/>
    <property type="evidence" value="ECO:0007669"/>
    <property type="project" value="InterPro"/>
</dbReference>
<comment type="caution">
    <text evidence="6">The sequence shown here is derived from an EMBL/GenBank/DDBJ whole genome shotgun (WGS) entry which is preliminary data.</text>
</comment>
<evidence type="ECO:0000256" key="4">
    <source>
        <dbReference type="ARBA" id="ARBA00022691"/>
    </source>
</evidence>
<organism evidence="6 7">
    <name type="scientific">Candidatus Yanofskybacteria bacterium GW2011_GWD2_39_48</name>
    <dbReference type="NCBI Taxonomy" id="1619031"/>
    <lineage>
        <taxon>Bacteria</taxon>
        <taxon>Candidatus Yanofskyibacteriota</taxon>
    </lineage>
</organism>
<comment type="similarity">
    <text evidence="1">Belongs to the N(4)/N(6)-methyltransferase family.</text>
</comment>
<dbReference type="GO" id="GO:0005737">
    <property type="term" value="C:cytoplasm"/>
    <property type="evidence" value="ECO:0007669"/>
    <property type="project" value="TreeGrafter"/>
</dbReference>
<accession>A0A0G0P702</accession>
<dbReference type="InterPro" id="IPR002941">
    <property type="entry name" value="DNA_methylase_N4/N6"/>
</dbReference>
<evidence type="ECO:0000256" key="1">
    <source>
        <dbReference type="ARBA" id="ARBA00006594"/>
    </source>
</evidence>
<dbReference type="GO" id="GO:0032259">
    <property type="term" value="P:methylation"/>
    <property type="evidence" value="ECO:0007669"/>
    <property type="project" value="UniProtKB-KW"/>
</dbReference>
<dbReference type="PROSITE" id="PS00092">
    <property type="entry name" value="N6_MTASE"/>
    <property type="match status" value="1"/>
</dbReference>
<evidence type="ECO:0000256" key="3">
    <source>
        <dbReference type="ARBA" id="ARBA00022679"/>
    </source>
</evidence>